<dbReference type="GeneID" id="921749"/>
<evidence type="ECO:0000313" key="2">
    <source>
        <dbReference type="EMBL" id="AAC48906.1"/>
    </source>
</evidence>
<protein>
    <submittedName>
        <fullName evidence="3">p13</fullName>
    </submittedName>
</protein>
<evidence type="ECO:0000313" key="3">
    <source>
        <dbReference type="EMBL" id="AAK94348.1"/>
    </source>
</evidence>
<keyword evidence="4" id="KW-1185">Reference proteome</keyword>
<dbReference type="EMBL" id="AF396866">
    <property type="protein sequence ID" value="AAK94348.1"/>
    <property type="molecule type" value="Genomic_DNA"/>
</dbReference>
<dbReference type="Proteomes" id="UP000002093">
    <property type="component" value="Segment"/>
</dbReference>
<sequence length="68" mass="7219">MSRKPRSTTRPPEDSPDTLPDRFPLMVHRIPGGWAVDFGSDALSVGSGRFGLLTAITGALKALARGGR</sequence>
<reference evidence="2" key="1">
    <citation type="journal article" date="1998" name="J. Bacteriol.">
        <title>Genetic determinants of immunity and integration of temperate Myxococcus xanthus phage Mx8.</title>
        <authorList>
            <person name="Salmi D."/>
            <person name="Magrini V."/>
            <person name="Hartzell P.L."/>
            <person name="Youderian P."/>
        </authorList>
    </citation>
    <scope>NUCLEOTIDE SEQUENCE</scope>
</reference>
<dbReference type="KEGG" id="vg:921749"/>
<dbReference type="RefSeq" id="NP_203427.1">
    <property type="nucleotide sequence ID" value="NC_003085.1"/>
</dbReference>
<reference evidence="3 4" key="2">
    <citation type="submission" date="2001-06" db="EMBL/GenBank/DDBJ databases">
        <title>Genome organization of temperate Myxococcus phage Mx8.</title>
        <authorList>
            <person name="Youderian P."/>
            <person name="Walthers D."/>
            <person name="Salmi D."/>
            <person name="Magrini V."/>
            <person name="Hartzell P.L."/>
        </authorList>
    </citation>
    <scope>NUCLEOTIDE SEQUENCE [LARGE SCALE GENOMIC DNA]</scope>
</reference>
<evidence type="ECO:0000256" key="1">
    <source>
        <dbReference type="SAM" id="MobiDB-lite"/>
    </source>
</evidence>
<evidence type="ECO:0000313" key="4">
    <source>
        <dbReference type="Proteomes" id="UP000002093"/>
    </source>
</evidence>
<proteinExistence type="predicted"/>
<accession>O03964</accession>
<name>O03964_9CAUD</name>
<organism evidence="2">
    <name type="scientific">Myxococcus phage Mx8</name>
    <dbReference type="NCBI Taxonomy" id="49964"/>
    <lineage>
        <taxon>Viruses</taxon>
        <taxon>Duplodnaviria</taxon>
        <taxon>Heunggongvirae</taxon>
        <taxon>Uroviricota</taxon>
        <taxon>Caudoviricetes</taxon>
        <taxon>Myxoctovirus</taxon>
        <taxon>Myxoctovirus Mx8</taxon>
    </lineage>
</organism>
<dbReference type="EMBL" id="U64984">
    <property type="protein sequence ID" value="AAC48906.1"/>
    <property type="molecule type" value="Genomic_DNA"/>
</dbReference>
<feature type="region of interest" description="Disordered" evidence="1">
    <location>
        <begin position="1"/>
        <end position="23"/>
    </location>
</feature>